<reference evidence="2 3" key="1">
    <citation type="submission" date="2020-02" db="EMBL/GenBank/DDBJ databases">
        <title>Whole-genome analyses of novel actinobacteria.</title>
        <authorList>
            <person name="Sahin N."/>
            <person name="Tatar D."/>
        </authorList>
    </citation>
    <scope>NUCLEOTIDE SEQUENCE [LARGE SCALE GENOMIC DNA]</scope>
    <source>
        <strain evidence="2 3">SB3404</strain>
    </source>
</reference>
<dbReference type="AlphaFoldDB" id="A0A6G4X3X8"/>
<dbReference type="Gene3D" id="2.60.120.860">
    <property type="match status" value="1"/>
</dbReference>
<evidence type="ECO:0000313" key="2">
    <source>
        <dbReference type="EMBL" id="NGO71444.1"/>
    </source>
</evidence>
<sequence>MGEGTPVHGRKLEGWDDLPDVDDASVPMPASHGAWPGWLLAGPRVLTLDFLVHHPRGAAGLPEALDELRQATALRQEERALVVQLASTQRLMWARVTRRSLPASQDYTWGKPTGAIEWTCADPRRYEVEEQVARTGLPVPEPGLDWHPADPPPGLEWELDWGGNAIPGTVLVENAGDADTYPTLALTGPVIRPAVTNHATGAVLEYDITLSTTDRLVIDTREGTVTLNDTAPRLHTATPRSTPEQACILPPGASLISFRAAEFNDAGALTISWRSAWW</sequence>
<gene>
    <name evidence="2" type="ORF">G5C65_24450</name>
</gene>
<keyword evidence="3" id="KW-1185">Reference proteome</keyword>
<evidence type="ECO:0000313" key="3">
    <source>
        <dbReference type="Proteomes" id="UP000477722"/>
    </source>
</evidence>
<dbReference type="Proteomes" id="UP000477722">
    <property type="component" value="Unassembled WGS sequence"/>
</dbReference>
<feature type="domain" description="Siphovirus-type tail component C-terminal" evidence="1">
    <location>
        <begin position="176"/>
        <end position="277"/>
    </location>
</feature>
<comment type="caution">
    <text evidence="2">The sequence shown here is derived from an EMBL/GenBank/DDBJ whole genome shotgun (WGS) entry which is preliminary data.</text>
</comment>
<dbReference type="Pfam" id="PF22768">
    <property type="entry name" value="SPP1_Dit"/>
    <property type="match status" value="1"/>
</dbReference>
<evidence type="ECO:0000259" key="1">
    <source>
        <dbReference type="Pfam" id="PF22768"/>
    </source>
</evidence>
<organism evidence="2 3">
    <name type="scientific">Streptomyces boncukensis</name>
    <dbReference type="NCBI Taxonomy" id="2711219"/>
    <lineage>
        <taxon>Bacteria</taxon>
        <taxon>Bacillati</taxon>
        <taxon>Actinomycetota</taxon>
        <taxon>Actinomycetes</taxon>
        <taxon>Kitasatosporales</taxon>
        <taxon>Streptomycetaceae</taxon>
        <taxon>Streptomyces</taxon>
    </lineage>
</organism>
<protein>
    <submittedName>
        <fullName evidence="2">Phage tail protein</fullName>
    </submittedName>
</protein>
<dbReference type="EMBL" id="JAAKZZ010000305">
    <property type="protein sequence ID" value="NGO71444.1"/>
    <property type="molecule type" value="Genomic_DNA"/>
</dbReference>
<proteinExistence type="predicted"/>
<dbReference type="InterPro" id="IPR054738">
    <property type="entry name" value="Siphovirus-type_tail_C"/>
</dbReference>
<name>A0A6G4X3X8_9ACTN</name>
<accession>A0A6G4X3X8</accession>